<name>A0ABR3QVU8_9PLEO</name>
<keyword evidence="3" id="KW-1185">Reference proteome</keyword>
<evidence type="ECO:0000256" key="1">
    <source>
        <dbReference type="SAM" id="Phobius"/>
    </source>
</evidence>
<evidence type="ECO:0008006" key="4">
    <source>
        <dbReference type="Google" id="ProtNLM"/>
    </source>
</evidence>
<evidence type="ECO:0000313" key="2">
    <source>
        <dbReference type="EMBL" id="KAL1596133.1"/>
    </source>
</evidence>
<reference evidence="2 3" key="1">
    <citation type="submission" date="2024-02" db="EMBL/GenBank/DDBJ databases">
        <title>De novo assembly and annotation of 12 fungi associated with fruit tree decline syndrome in Ontario, Canada.</title>
        <authorList>
            <person name="Sulman M."/>
            <person name="Ellouze W."/>
            <person name="Ilyukhin E."/>
        </authorList>
    </citation>
    <scope>NUCLEOTIDE SEQUENCE [LARGE SCALE GENOMIC DNA]</scope>
    <source>
        <strain evidence="2 3">M97-236</strain>
    </source>
</reference>
<evidence type="ECO:0000313" key="3">
    <source>
        <dbReference type="Proteomes" id="UP001521222"/>
    </source>
</evidence>
<feature type="transmembrane region" description="Helical" evidence="1">
    <location>
        <begin position="17"/>
        <end position="38"/>
    </location>
</feature>
<keyword evidence="1" id="KW-0812">Transmembrane</keyword>
<proteinExistence type="predicted"/>
<gene>
    <name evidence="2" type="ORF">SLS59_008124</name>
</gene>
<dbReference type="EMBL" id="JAKIXB020000030">
    <property type="protein sequence ID" value="KAL1596133.1"/>
    <property type="molecule type" value="Genomic_DNA"/>
</dbReference>
<sequence>MPAPPGVAANFDNPESIAHRVIIISVLGAVFAIPICLVRLYTKRRILRNFGWDDSPKFYALMKIGDIAGPILFNLATMFTKISLGLFYLRVSPVCVVSLIRVEQVVRGMKIVPTDGTWGMVANFIWL</sequence>
<comment type="caution">
    <text evidence="2">The sequence shown here is derived from an EMBL/GenBank/DDBJ whole genome shotgun (WGS) entry which is preliminary data.</text>
</comment>
<keyword evidence="1" id="KW-1133">Transmembrane helix</keyword>
<accession>A0ABR3QVU8</accession>
<organism evidence="2 3">
    <name type="scientific">Nothophoma quercina</name>
    <dbReference type="NCBI Taxonomy" id="749835"/>
    <lineage>
        <taxon>Eukaryota</taxon>
        <taxon>Fungi</taxon>
        <taxon>Dikarya</taxon>
        <taxon>Ascomycota</taxon>
        <taxon>Pezizomycotina</taxon>
        <taxon>Dothideomycetes</taxon>
        <taxon>Pleosporomycetidae</taxon>
        <taxon>Pleosporales</taxon>
        <taxon>Pleosporineae</taxon>
        <taxon>Didymellaceae</taxon>
        <taxon>Nothophoma</taxon>
    </lineage>
</organism>
<keyword evidence="1" id="KW-0472">Membrane</keyword>
<dbReference type="Proteomes" id="UP001521222">
    <property type="component" value="Unassembled WGS sequence"/>
</dbReference>
<protein>
    <recommendedName>
        <fullName evidence="4">PIN-like protein</fullName>
    </recommendedName>
</protein>